<dbReference type="GO" id="GO:0016787">
    <property type="term" value="F:hydrolase activity"/>
    <property type="evidence" value="ECO:0007669"/>
    <property type="project" value="InterPro"/>
</dbReference>
<accession>A0A7G8BFF3</accession>
<dbReference type="InterPro" id="IPR029052">
    <property type="entry name" value="Metallo-depent_PP-like"/>
</dbReference>
<organism evidence="4 5">
    <name type="scientific">Alloacidobacterium dinghuense</name>
    <dbReference type="NCBI Taxonomy" id="2763107"/>
    <lineage>
        <taxon>Bacteria</taxon>
        <taxon>Pseudomonadati</taxon>
        <taxon>Acidobacteriota</taxon>
        <taxon>Terriglobia</taxon>
        <taxon>Terriglobales</taxon>
        <taxon>Acidobacteriaceae</taxon>
        <taxon>Alloacidobacterium</taxon>
    </lineage>
</organism>
<dbReference type="PANTHER" id="PTHR43143">
    <property type="entry name" value="METALLOPHOSPHOESTERASE, CALCINEURIN SUPERFAMILY"/>
    <property type="match status" value="1"/>
</dbReference>
<proteinExistence type="predicted"/>
<dbReference type="InterPro" id="IPR004843">
    <property type="entry name" value="Calcineurin-like_PHP"/>
</dbReference>
<dbReference type="Gene3D" id="3.60.21.10">
    <property type="match status" value="1"/>
</dbReference>
<feature type="compositionally biased region" description="Basic residues" evidence="1">
    <location>
        <begin position="1"/>
        <end position="21"/>
    </location>
</feature>
<dbReference type="EMBL" id="CP060394">
    <property type="protein sequence ID" value="QNI31273.1"/>
    <property type="molecule type" value="Genomic_DNA"/>
</dbReference>
<reference evidence="4 5" key="1">
    <citation type="submission" date="2020-08" db="EMBL/GenBank/DDBJ databases">
        <title>Edaphobacter telluris sp. nov. and Acidobacterium dinghuensis sp. nov., two acidobacteria isolated from forest soil.</title>
        <authorList>
            <person name="Fu J."/>
            <person name="Qiu L."/>
        </authorList>
    </citation>
    <scope>NUCLEOTIDE SEQUENCE [LARGE SCALE GENOMIC DNA]</scope>
    <source>
        <strain evidence="4">4Y35</strain>
    </source>
</reference>
<name>A0A7G8BFF3_9BACT</name>
<dbReference type="InterPro" id="IPR051918">
    <property type="entry name" value="STPP_CPPED1"/>
</dbReference>
<dbReference type="Proteomes" id="UP000515312">
    <property type="component" value="Chromosome"/>
</dbReference>
<sequence>MAKQTSSKHPHKPSHPAKKPHPTPPPTPAPKPSPTPPSTSGDTPVFAQPQPSPDPTSFKVPHPSDNNLYNKVNSKLLQPIPPPRGGAAEPILSLTDVYDDQGAKANAIQQAKQIVFHSVGDTGSVKGPLTEDKVADKMVADFNETDPANVPAFFFHLGDVVYSFGEAKYYYDQFYEPYRLYPAPIIAIPGNHDGVVYTGDPAPTLDAFLRNFCAEAPVNTPEAGGLLRTAMIAPGVYFTFDAPFVRILGVYSNVLEDPGVISSEGGTRANVTDVQLAFLKAALGRCKSENYAGAVIIAVHHPPYTGGTAHFPSPNLSADLDSAAEAAGFWPHAVISGHAHNYQRFTRTLNGMSIPYVVAGCGGHGVTSLQSDSSGNPIRTPYPIDSELTLNSYDDTDYGYLRIVVDATTMRIEYHPGSDGSTTKTPDDRVIVNLATRTISS</sequence>
<dbReference type="InterPro" id="IPR025733">
    <property type="entry name" value="PAPs_C"/>
</dbReference>
<dbReference type="Pfam" id="PF00149">
    <property type="entry name" value="Metallophos"/>
    <property type="match status" value="1"/>
</dbReference>
<dbReference type="SUPFAM" id="SSF56300">
    <property type="entry name" value="Metallo-dependent phosphatases"/>
    <property type="match status" value="1"/>
</dbReference>
<dbReference type="Pfam" id="PF14008">
    <property type="entry name" value="Metallophos_C"/>
    <property type="match status" value="1"/>
</dbReference>
<dbReference type="PANTHER" id="PTHR43143:SF1">
    <property type="entry name" value="SERINE_THREONINE-PROTEIN PHOSPHATASE CPPED1"/>
    <property type="match status" value="1"/>
</dbReference>
<evidence type="ECO:0000313" key="4">
    <source>
        <dbReference type="EMBL" id="QNI31273.1"/>
    </source>
</evidence>
<feature type="compositionally biased region" description="Pro residues" evidence="1">
    <location>
        <begin position="22"/>
        <end position="37"/>
    </location>
</feature>
<dbReference type="AlphaFoldDB" id="A0A7G8BFF3"/>
<dbReference type="RefSeq" id="WP_186741777.1">
    <property type="nucleotide sequence ID" value="NZ_CP060394.1"/>
</dbReference>
<evidence type="ECO:0000256" key="1">
    <source>
        <dbReference type="SAM" id="MobiDB-lite"/>
    </source>
</evidence>
<feature type="domain" description="Calcineurin-like phosphoesterase" evidence="2">
    <location>
        <begin position="134"/>
        <end position="342"/>
    </location>
</feature>
<feature type="domain" description="Purple acid phosphatase C-terminal" evidence="3">
    <location>
        <begin position="356"/>
        <end position="421"/>
    </location>
</feature>
<keyword evidence="5" id="KW-1185">Reference proteome</keyword>
<dbReference type="KEGG" id="adin:H7849_19595"/>
<evidence type="ECO:0000259" key="2">
    <source>
        <dbReference type="Pfam" id="PF00149"/>
    </source>
</evidence>
<feature type="region of interest" description="Disordered" evidence="1">
    <location>
        <begin position="1"/>
        <end position="70"/>
    </location>
</feature>
<protein>
    <submittedName>
        <fullName evidence="4">Metallophosphoesterase</fullName>
    </submittedName>
</protein>
<evidence type="ECO:0000313" key="5">
    <source>
        <dbReference type="Proteomes" id="UP000515312"/>
    </source>
</evidence>
<evidence type="ECO:0000259" key="3">
    <source>
        <dbReference type="Pfam" id="PF14008"/>
    </source>
</evidence>
<gene>
    <name evidence="4" type="ORF">H7849_19595</name>
</gene>